<reference evidence="3 4" key="1">
    <citation type="submission" date="2016-05" db="EMBL/GenBank/DDBJ databases">
        <title>Comparative genomics of biotechnologically important yeasts.</title>
        <authorList>
            <consortium name="DOE Joint Genome Institute"/>
            <person name="Riley R."/>
            <person name="Haridas S."/>
            <person name="Wolfe K.H."/>
            <person name="Lopes M.R."/>
            <person name="Hittinger C.T."/>
            <person name="Goker M."/>
            <person name="Salamov A."/>
            <person name="Wisecaver J."/>
            <person name="Long T.M."/>
            <person name="Aerts A.L."/>
            <person name="Barry K."/>
            <person name="Choi C."/>
            <person name="Clum A."/>
            <person name="Coughlan A.Y."/>
            <person name="Deshpande S."/>
            <person name="Douglass A.P."/>
            <person name="Hanson S.J."/>
            <person name="Klenk H.-P."/>
            <person name="LaButti K."/>
            <person name="Lapidus A."/>
            <person name="Lindquist E."/>
            <person name="Lipzen A."/>
            <person name="Meier-kolthoff J.P."/>
            <person name="Ohm R.A."/>
            <person name="Otillar R.P."/>
            <person name="Pangilinan J."/>
            <person name="Peng Y."/>
            <person name="Rokas A."/>
            <person name="Rosa C.A."/>
            <person name="Scheuner C."/>
            <person name="Sibirny A.A."/>
            <person name="Slot J.C."/>
            <person name="Stielow J.B."/>
            <person name="Sun H."/>
            <person name="Kurtzman C.P."/>
            <person name="Blackwell M."/>
            <person name="Grigoriev I.V."/>
            <person name="Jeffries T.W."/>
        </authorList>
    </citation>
    <scope>NUCLEOTIDE SEQUENCE [LARGE SCALE GENOMIC DNA]</scope>
    <source>
        <strain evidence="3 4">NRRL YB-4993</strain>
    </source>
</reference>
<organism evidence="3 4">
    <name type="scientific">Metschnikowia bicuspidata var. bicuspidata NRRL YB-4993</name>
    <dbReference type="NCBI Taxonomy" id="869754"/>
    <lineage>
        <taxon>Eukaryota</taxon>
        <taxon>Fungi</taxon>
        <taxon>Dikarya</taxon>
        <taxon>Ascomycota</taxon>
        <taxon>Saccharomycotina</taxon>
        <taxon>Pichiomycetes</taxon>
        <taxon>Metschnikowiaceae</taxon>
        <taxon>Metschnikowia</taxon>
    </lineage>
</organism>
<evidence type="ECO:0000313" key="3">
    <source>
        <dbReference type="EMBL" id="OBA21258.1"/>
    </source>
</evidence>
<evidence type="ECO:0000313" key="4">
    <source>
        <dbReference type="Proteomes" id="UP000092555"/>
    </source>
</evidence>
<dbReference type="Proteomes" id="UP000092555">
    <property type="component" value="Unassembled WGS sequence"/>
</dbReference>
<gene>
    <name evidence="3" type="ORF">METBIDRAFT_11812</name>
</gene>
<accession>A0A1A0HBJ5</accession>
<feature type="region of interest" description="Disordered" evidence="1">
    <location>
        <begin position="156"/>
        <end position="195"/>
    </location>
</feature>
<keyword evidence="2" id="KW-0472">Membrane</keyword>
<dbReference type="GeneID" id="30027074"/>
<name>A0A1A0HBJ5_9ASCO</name>
<sequence>MARDPARSSESPASFRRLLSSHHSIYNTLTDPLLECTLPPLGASRGPFPKSLLRTVSRMDDDLDERLVPLEIRAPPLDDPLASFLSWQSINISLFHDITRLVRLSSPLACSQSRPASASILSNSTDEDAQAESLVLVPSLKQHVSPLVLLFETDEEDGADEEAPFAESPVSGKLRRLEDRPPISSSTSQRQTSVGSDRLQTFIMPRMLLSDEIGSARLTIVSSASVALDGEIQGLAAYVQHSLPIASSRLTISRVSLERAPLLEEILMTRNSDMVLVINDGCTWLSVLTKSVVDLSGKGTLPAFTVVNLLTSDYFASLFDIISSLRPAQVIKSPSLSNKTFLERVRGIVEKELNRRKSHSNCAKATPKTHEANMDSHHSFVLSSSAIKTDYRHMEKKIRHEMVFAPEYHAVDPLQITSGLGHLNVLIGSLNAYFVCGSCGSTSEKSSSANRETLWIVCTFSLGIGLGFTLSALQVFKAMKATLFLDASPNPVAVKHPNYELSFHTISDAFTGLFDQMGTRINDMLQNVLRKCSSSGILSEGQFEAFLHESKSTGSAAIHSAANGYYKIKALIHGWTE</sequence>
<dbReference type="RefSeq" id="XP_018711768.1">
    <property type="nucleotide sequence ID" value="XM_018854098.1"/>
</dbReference>
<dbReference type="AlphaFoldDB" id="A0A1A0HBJ5"/>
<feature type="compositionally biased region" description="Polar residues" evidence="1">
    <location>
        <begin position="183"/>
        <end position="195"/>
    </location>
</feature>
<keyword evidence="2" id="KW-1133">Transmembrane helix</keyword>
<comment type="caution">
    <text evidence="3">The sequence shown here is derived from an EMBL/GenBank/DDBJ whole genome shotgun (WGS) entry which is preliminary data.</text>
</comment>
<dbReference type="EMBL" id="LXTC01000003">
    <property type="protein sequence ID" value="OBA21258.1"/>
    <property type="molecule type" value="Genomic_DNA"/>
</dbReference>
<dbReference type="OrthoDB" id="3989662at2759"/>
<proteinExistence type="predicted"/>
<evidence type="ECO:0000256" key="2">
    <source>
        <dbReference type="SAM" id="Phobius"/>
    </source>
</evidence>
<keyword evidence="4" id="KW-1185">Reference proteome</keyword>
<keyword evidence="2" id="KW-0812">Transmembrane</keyword>
<protein>
    <submittedName>
        <fullName evidence="3">Uncharacterized protein</fullName>
    </submittedName>
</protein>
<feature type="transmembrane region" description="Helical" evidence="2">
    <location>
        <begin position="454"/>
        <end position="476"/>
    </location>
</feature>
<evidence type="ECO:0000256" key="1">
    <source>
        <dbReference type="SAM" id="MobiDB-lite"/>
    </source>
</evidence>